<dbReference type="GO" id="GO:0005737">
    <property type="term" value="C:cytoplasm"/>
    <property type="evidence" value="ECO:0007669"/>
    <property type="project" value="UniProtKB-SubCell"/>
</dbReference>
<reference evidence="9" key="1">
    <citation type="journal article" date="2020" name="mSystems">
        <title>Genome- and Community-Level Interaction Insights into Carbon Utilization and Element Cycling Functions of Hydrothermarchaeota in Hydrothermal Sediment.</title>
        <authorList>
            <person name="Zhou Z."/>
            <person name="Liu Y."/>
            <person name="Xu W."/>
            <person name="Pan J."/>
            <person name="Luo Z.H."/>
            <person name="Li M."/>
        </authorList>
    </citation>
    <scope>NUCLEOTIDE SEQUENCE [LARGE SCALE GENOMIC DNA]</scope>
    <source>
        <strain evidence="9">SpSt-914</strain>
    </source>
</reference>
<dbReference type="InterPro" id="IPR053925">
    <property type="entry name" value="RecX_HTH_3rd"/>
</dbReference>
<evidence type="ECO:0000256" key="4">
    <source>
        <dbReference type="ARBA" id="ARBA00022490"/>
    </source>
</evidence>
<organism evidence="9">
    <name type="scientific">candidate division WOR-3 bacterium</name>
    <dbReference type="NCBI Taxonomy" id="2052148"/>
    <lineage>
        <taxon>Bacteria</taxon>
        <taxon>Bacteria division WOR-3</taxon>
    </lineage>
</organism>
<dbReference type="Pfam" id="PF21981">
    <property type="entry name" value="RecX_HTH3"/>
    <property type="match status" value="1"/>
</dbReference>
<dbReference type="InterPro" id="IPR003783">
    <property type="entry name" value="Regulatory_RecX"/>
</dbReference>
<comment type="function">
    <text evidence="5">Modulates RecA activity.</text>
</comment>
<dbReference type="Pfam" id="PF02631">
    <property type="entry name" value="RecX_HTH2"/>
    <property type="match status" value="1"/>
</dbReference>
<gene>
    <name evidence="5" type="primary">recX</name>
    <name evidence="9" type="ORF">ENX16_00345</name>
</gene>
<comment type="subcellular location">
    <subcellularLocation>
        <location evidence="1 5">Cytoplasm</location>
    </subcellularLocation>
</comment>
<evidence type="ECO:0000259" key="8">
    <source>
        <dbReference type="Pfam" id="PF21982"/>
    </source>
</evidence>
<dbReference type="AlphaFoldDB" id="A0A7V3PSB2"/>
<evidence type="ECO:0000256" key="2">
    <source>
        <dbReference type="ARBA" id="ARBA00009695"/>
    </source>
</evidence>
<feature type="domain" description="RecX first three-helical" evidence="8">
    <location>
        <begin position="61"/>
        <end position="100"/>
    </location>
</feature>
<feature type="domain" description="RecX second three-helical" evidence="6">
    <location>
        <begin position="107"/>
        <end position="148"/>
    </location>
</feature>
<comment type="similarity">
    <text evidence="2 5">Belongs to the RecX family.</text>
</comment>
<comment type="caution">
    <text evidence="9">The sequence shown here is derived from an EMBL/GenBank/DDBJ whole genome shotgun (WGS) entry which is preliminary data.</text>
</comment>
<dbReference type="HAMAP" id="MF_01114">
    <property type="entry name" value="RecX"/>
    <property type="match status" value="1"/>
</dbReference>
<evidence type="ECO:0000259" key="7">
    <source>
        <dbReference type="Pfam" id="PF21981"/>
    </source>
</evidence>
<protein>
    <recommendedName>
        <fullName evidence="3 5">Regulatory protein RecX</fullName>
    </recommendedName>
</protein>
<accession>A0A7V3PSB2</accession>
<dbReference type="GO" id="GO:0006282">
    <property type="term" value="P:regulation of DNA repair"/>
    <property type="evidence" value="ECO:0007669"/>
    <property type="project" value="UniProtKB-UniRule"/>
</dbReference>
<dbReference type="Gene3D" id="1.10.10.10">
    <property type="entry name" value="Winged helix-like DNA-binding domain superfamily/Winged helix DNA-binding domain"/>
    <property type="match status" value="3"/>
</dbReference>
<keyword evidence="4 5" id="KW-0963">Cytoplasm</keyword>
<dbReference type="InterPro" id="IPR053926">
    <property type="entry name" value="RecX_HTH_1st"/>
</dbReference>
<evidence type="ECO:0000256" key="1">
    <source>
        <dbReference type="ARBA" id="ARBA00004496"/>
    </source>
</evidence>
<dbReference type="PANTHER" id="PTHR33602">
    <property type="entry name" value="REGULATORY PROTEIN RECX FAMILY PROTEIN"/>
    <property type="match status" value="1"/>
</dbReference>
<dbReference type="InterPro" id="IPR036388">
    <property type="entry name" value="WH-like_DNA-bd_sf"/>
</dbReference>
<evidence type="ECO:0000313" key="9">
    <source>
        <dbReference type="EMBL" id="HGD12525.1"/>
    </source>
</evidence>
<dbReference type="PANTHER" id="PTHR33602:SF1">
    <property type="entry name" value="REGULATORY PROTEIN RECX FAMILY PROTEIN"/>
    <property type="match status" value="1"/>
</dbReference>
<dbReference type="EMBL" id="DTMZ01000004">
    <property type="protein sequence ID" value="HGD12525.1"/>
    <property type="molecule type" value="Genomic_DNA"/>
</dbReference>
<evidence type="ECO:0000259" key="6">
    <source>
        <dbReference type="Pfam" id="PF02631"/>
    </source>
</evidence>
<proteinExistence type="inferred from homology"/>
<name>A0A7V3PSB2_UNCW3</name>
<feature type="domain" description="RecX third three-helical" evidence="7">
    <location>
        <begin position="154"/>
        <end position="199"/>
    </location>
</feature>
<dbReference type="Pfam" id="PF21982">
    <property type="entry name" value="RecX_HTH1"/>
    <property type="match status" value="1"/>
</dbReference>
<sequence length="206" mass="24419">MRITALQPQRRSKKRLSVFIDGEYAFSLDRETVAQFRLKQGQRVEEKLLAQVVQVEQFRHCRDEAFRLLSYKARSEQELRERLNRKGYSPVVIEQVLNRLKELTIVDDEKLARDYVEARITIGHKGKFRVQQELLKKGIDREKIANALKTAPDESEAARMVIEHYLPRYRRLDETTRKRRLYGLLARRGFSAETIERVLFRSNLTD</sequence>
<evidence type="ECO:0000256" key="5">
    <source>
        <dbReference type="HAMAP-Rule" id="MF_01114"/>
    </source>
</evidence>
<dbReference type="InterPro" id="IPR053924">
    <property type="entry name" value="RecX_HTH_2nd"/>
</dbReference>
<evidence type="ECO:0000256" key="3">
    <source>
        <dbReference type="ARBA" id="ARBA00018111"/>
    </source>
</evidence>